<organism evidence="6 7">
    <name type="scientific">Synchytrium microbalum</name>
    <dbReference type="NCBI Taxonomy" id="1806994"/>
    <lineage>
        <taxon>Eukaryota</taxon>
        <taxon>Fungi</taxon>
        <taxon>Fungi incertae sedis</taxon>
        <taxon>Chytridiomycota</taxon>
        <taxon>Chytridiomycota incertae sedis</taxon>
        <taxon>Chytridiomycetes</taxon>
        <taxon>Synchytriales</taxon>
        <taxon>Synchytriaceae</taxon>
        <taxon>Synchytrium</taxon>
    </lineage>
</organism>
<dbReference type="Pfam" id="PF25168">
    <property type="entry name" value="Beta-prop_WDR36-Utp21_2nd"/>
    <property type="match status" value="1"/>
</dbReference>
<sequence length="891" mass="99355">MTAKHQAIYQAFRAIGYITTASCPVVYTRGTTYYLLTSVGSTFHIYDLEKLRLLFVGPRFDGTITGMASVDDLTIVSVGSDIVTCQRAKETCRVSLPHESAVTFMTMLGDLLLTLCADNTLRVWRASASDLELVSELEFAANFTATSLLHPSTYMNKVLVASREGVLQLWNIKAKKLVYAFASVGSPITVLSQSPVVDIIAIGLLNGSIILYNIKQDQRLFEFTQDGKVTAISFRTDEHQVMATSNATGDVALWNLETRRLSYNMKGAHDGSTSLAFFLTGQPLMITSGADNAVKTWIFDTLEIQPRLLRSRSGHHLPPTHIRFYGSEGYTILSAGRDRSLRLFSIIRDSRNVELSQGSMAKKLKANRNVTTIDELKLPVMTKFAASSAKEKEWDNIVSCHLNDHAARTWSYARKAIGNYQLPSLDDSTITAVAISHCGNFSFLGSSKGCMYKYNLQSGEHRQTFAKGHSKSIIDICTDTLNRTVISASIDNKIIIWDFEKATILQTIAMDASISCMSLHKSSNLLAIACDDLCVRVMDVETFKIVREYSGHRNRITDLTFAPDGRWVVTSSLDGTIRTWDVVSGSMIDVLKVDAIATSVAFSPTGDFLATAHADKVGIFLWSNRAQYENLSLHAIDPELEDVNVTSLPSTAQVNDDGEEQNDDDDGEDEILQQQTDVNKENMWTADGMVSFSSAVQSRWEILLKLDSIKKRNKPKEAPKAPERAPFFLPTLPGSQPKFAAPTEALSSVADTSRVLNFTTFDSESDFWKTLRSCNDSNEYTKFYNLVKAASPTSLDLELRTMNTLDQGQSMLRFLGALSVWIETRRDFEVVETLLHVFLRLHSDVILRQEANNTEVKDAITRLLQRHKAEWQRLESRFQAATFLSDWSRGL</sequence>
<dbReference type="InterPro" id="IPR015943">
    <property type="entry name" value="WD40/YVTN_repeat-like_dom_sf"/>
</dbReference>
<dbReference type="InterPro" id="IPR001680">
    <property type="entry name" value="WD40_rpt"/>
</dbReference>
<dbReference type="GO" id="GO:0034388">
    <property type="term" value="C:Pwp2p-containing subcomplex of 90S preribosome"/>
    <property type="evidence" value="ECO:0007669"/>
    <property type="project" value="TreeGrafter"/>
</dbReference>
<feature type="repeat" description="WD" evidence="3">
    <location>
        <begin position="549"/>
        <end position="590"/>
    </location>
</feature>
<evidence type="ECO:0000259" key="5">
    <source>
        <dbReference type="Pfam" id="PF25171"/>
    </source>
</evidence>
<dbReference type="RefSeq" id="XP_031027931.1">
    <property type="nucleotide sequence ID" value="XM_031166344.1"/>
</dbReference>
<feature type="domain" description="WDR36/Utp21 N-terminal" evidence="5">
    <location>
        <begin position="36"/>
        <end position="300"/>
    </location>
</feature>
<dbReference type="InterPro" id="IPR019775">
    <property type="entry name" value="WD40_repeat_CS"/>
</dbReference>
<dbReference type="Proteomes" id="UP000319731">
    <property type="component" value="Unassembled WGS sequence"/>
</dbReference>
<dbReference type="Pfam" id="PF25171">
    <property type="entry name" value="Beta-prop_WDR36-Utp21_1st"/>
    <property type="match status" value="1"/>
</dbReference>
<dbReference type="EMBL" id="QEAO01000001">
    <property type="protein sequence ID" value="TPX38216.1"/>
    <property type="molecule type" value="Genomic_DNA"/>
</dbReference>
<dbReference type="InterPro" id="IPR059157">
    <property type="entry name" value="WDR36-Utp21_N"/>
</dbReference>
<dbReference type="PANTHER" id="PTHR22840:SF12">
    <property type="entry name" value="WD REPEAT-CONTAINING PROTEIN 36"/>
    <property type="match status" value="1"/>
</dbReference>
<feature type="domain" description="WDR36/Utp21 C-terminal" evidence="4">
    <location>
        <begin position="688"/>
        <end position="882"/>
    </location>
</feature>
<evidence type="ECO:0000256" key="2">
    <source>
        <dbReference type="ARBA" id="ARBA00022737"/>
    </source>
</evidence>
<evidence type="ECO:0000259" key="4">
    <source>
        <dbReference type="Pfam" id="PF04192"/>
    </source>
</evidence>
<dbReference type="PROSITE" id="PS50082">
    <property type="entry name" value="WD_REPEATS_2"/>
    <property type="match status" value="2"/>
</dbReference>
<feature type="repeat" description="WD" evidence="3">
    <location>
        <begin position="466"/>
        <end position="507"/>
    </location>
</feature>
<dbReference type="OrthoDB" id="10250769at2759"/>
<comment type="caution">
    <text evidence="6">The sequence shown here is derived from an EMBL/GenBank/DDBJ whole genome shotgun (WGS) entry which is preliminary data.</text>
</comment>
<evidence type="ECO:0000256" key="3">
    <source>
        <dbReference type="PROSITE-ProRule" id="PRU00221"/>
    </source>
</evidence>
<protein>
    <submittedName>
        <fullName evidence="6">Uncharacterized protein</fullName>
    </submittedName>
</protein>
<gene>
    <name evidence="6" type="ORF">SmJEL517_g00415</name>
</gene>
<dbReference type="SMART" id="SM00320">
    <property type="entry name" value="WD40"/>
    <property type="match status" value="10"/>
</dbReference>
<dbReference type="GO" id="GO:0006364">
    <property type="term" value="P:rRNA processing"/>
    <property type="evidence" value="ECO:0007669"/>
    <property type="project" value="InterPro"/>
</dbReference>
<reference evidence="6 7" key="1">
    <citation type="journal article" date="2019" name="Sci. Rep.">
        <title>Comparative genomics of chytrid fungi reveal insights into the obligate biotrophic and pathogenic lifestyle of Synchytrium endobioticum.</title>
        <authorList>
            <person name="van de Vossenberg B.T.L.H."/>
            <person name="Warris S."/>
            <person name="Nguyen H.D.T."/>
            <person name="van Gent-Pelzer M.P.E."/>
            <person name="Joly D.L."/>
            <person name="van de Geest H.C."/>
            <person name="Bonants P.J.M."/>
            <person name="Smith D.S."/>
            <person name="Levesque C.A."/>
            <person name="van der Lee T.A.J."/>
        </authorList>
    </citation>
    <scope>NUCLEOTIDE SEQUENCE [LARGE SCALE GENOMIC DNA]</scope>
    <source>
        <strain evidence="6 7">JEL517</strain>
    </source>
</reference>
<dbReference type="STRING" id="1806994.A0A507CIZ0"/>
<accession>A0A507CIZ0</accession>
<dbReference type="AlphaFoldDB" id="A0A507CIZ0"/>
<dbReference type="GO" id="GO:0032040">
    <property type="term" value="C:small-subunit processome"/>
    <property type="evidence" value="ECO:0007669"/>
    <property type="project" value="InterPro"/>
</dbReference>
<dbReference type="PANTHER" id="PTHR22840">
    <property type="entry name" value="WD REPEAT-CONTAINING PROTEIN 36"/>
    <property type="match status" value="1"/>
</dbReference>
<dbReference type="GeneID" id="42001641"/>
<keyword evidence="7" id="KW-1185">Reference proteome</keyword>
<keyword evidence="2" id="KW-0677">Repeat</keyword>
<dbReference type="InterPro" id="IPR007319">
    <property type="entry name" value="WDR36/Utp21_C"/>
</dbReference>
<dbReference type="PROSITE" id="PS00678">
    <property type="entry name" value="WD_REPEATS_1"/>
    <property type="match status" value="2"/>
</dbReference>
<evidence type="ECO:0000313" key="7">
    <source>
        <dbReference type="Proteomes" id="UP000319731"/>
    </source>
</evidence>
<proteinExistence type="predicted"/>
<dbReference type="Pfam" id="PF04192">
    <property type="entry name" value="Utp21"/>
    <property type="match status" value="1"/>
</dbReference>
<dbReference type="PROSITE" id="PS50294">
    <property type="entry name" value="WD_REPEATS_REGION"/>
    <property type="match status" value="2"/>
</dbReference>
<name>A0A507CIZ0_9FUNG</name>
<dbReference type="InterPro" id="IPR011047">
    <property type="entry name" value="Quinoprotein_ADH-like_sf"/>
</dbReference>
<keyword evidence="1 3" id="KW-0853">WD repeat</keyword>
<dbReference type="SUPFAM" id="SSF50978">
    <property type="entry name" value="WD40 repeat-like"/>
    <property type="match status" value="1"/>
</dbReference>
<dbReference type="SUPFAM" id="SSF50998">
    <property type="entry name" value="Quinoprotein alcohol dehydrogenase-like"/>
    <property type="match status" value="1"/>
</dbReference>
<dbReference type="Gene3D" id="2.130.10.10">
    <property type="entry name" value="YVTN repeat-like/Quinoprotein amine dehydrogenase"/>
    <property type="match status" value="2"/>
</dbReference>
<evidence type="ECO:0000313" key="6">
    <source>
        <dbReference type="EMBL" id="TPX38216.1"/>
    </source>
</evidence>
<dbReference type="InterPro" id="IPR036322">
    <property type="entry name" value="WD40_repeat_dom_sf"/>
</dbReference>
<evidence type="ECO:0000256" key="1">
    <source>
        <dbReference type="ARBA" id="ARBA00022574"/>
    </source>
</evidence>